<dbReference type="KEGG" id="amy:ADJ76_00745"/>
<protein>
    <submittedName>
        <fullName evidence="2">Permease</fullName>
    </submittedName>
</protein>
<keyword evidence="1" id="KW-0812">Transmembrane</keyword>
<feature type="transmembrane region" description="Helical" evidence="1">
    <location>
        <begin position="58"/>
        <end position="78"/>
    </location>
</feature>
<dbReference type="AlphaFoldDB" id="A0AAP9Y750"/>
<sequence>MSVALLLLFLLLSVTLVAGGLYLFVSGLTARANACRPPLGLRLPGVEHGSREWERAHRSSWPILFGGGVLGTAHALALAATAPTAAHASVGAVFAVSGVIVEVGLWMVARAAGKASLRSRDTSR</sequence>
<organism evidence="2 3">
    <name type="scientific">Schaalia meyeri</name>
    <dbReference type="NCBI Taxonomy" id="52773"/>
    <lineage>
        <taxon>Bacteria</taxon>
        <taxon>Bacillati</taxon>
        <taxon>Actinomycetota</taxon>
        <taxon>Actinomycetes</taxon>
        <taxon>Actinomycetales</taxon>
        <taxon>Actinomycetaceae</taxon>
        <taxon>Schaalia</taxon>
    </lineage>
</organism>
<evidence type="ECO:0000313" key="2">
    <source>
        <dbReference type="EMBL" id="QQC43296.1"/>
    </source>
</evidence>
<dbReference type="Proteomes" id="UP000595220">
    <property type="component" value="Chromosome"/>
</dbReference>
<keyword evidence="1" id="KW-0472">Membrane</keyword>
<evidence type="ECO:0000313" key="3">
    <source>
        <dbReference type="Proteomes" id="UP000595220"/>
    </source>
</evidence>
<accession>A0AAP9Y750</accession>
<dbReference type="RefSeq" id="WP_050694352.1">
    <property type="nucleotide sequence ID" value="NZ_CP012072.1"/>
</dbReference>
<feature type="transmembrane region" description="Helical" evidence="1">
    <location>
        <begin position="90"/>
        <end position="109"/>
    </location>
</feature>
<evidence type="ECO:0000256" key="1">
    <source>
        <dbReference type="SAM" id="Phobius"/>
    </source>
</evidence>
<dbReference type="EMBL" id="CP066065">
    <property type="protein sequence ID" value="QQC43296.1"/>
    <property type="molecule type" value="Genomic_DNA"/>
</dbReference>
<keyword evidence="1" id="KW-1133">Transmembrane helix</keyword>
<proteinExistence type="predicted"/>
<keyword evidence="3" id="KW-1185">Reference proteome</keyword>
<gene>
    <name evidence="2" type="ORF">I6H42_05685</name>
</gene>
<reference evidence="2 3" key="1">
    <citation type="submission" date="2020-12" db="EMBL/GenBank/DDBJ databases">
        <title>FDA dAtabase for Regulatory Grade micrObial Sequences (FDA-ARGOS): Supporting development and validation of Infectious Disease Dx tests.</title>
        <authorList>
            <person name="Sproer C."/>
            <person name="Gronow S."/>
            <person name="Severitt S."/>
            <person name="Schroder I."/>
            <person name="Tallon L."/>
            <person name="Sadzewicz L."/>
            <person name="Zhao X."/>
            <person name="Boylan J."/>
            <person name="Ott S."/>
            <person name="Bowen H."/>
            <person name="Vavikolanu K."/>
            <person name="Mehta A."/>
            <person name="Aluvathingal J."/>
            <person name="Nadendla S."/>
            <person name="Lowell S."/>
            <person name="Myers T."/>
            <person name="Yan Y."/>
            <person name="Sichtig H."/>
        </authorList>
    </citation>
    <scope>NUCLEOTIDE SEQUENCE [LARGE SCALE GENOMIC DNA]</scope>
    <source>
        <strain evidence="2 3">FDAARGOS_985</strain>
    </source>
</reference>
<name>A0AAP9Y750_9ACTO</name>